<dbReference type="Gene3D" id="2.30.140.10">
    <property type="entry name" value="Spermidine synthase, tetramerisation domain"/>
    <property type="match status" value="1"/>
</dbReference>
<name>A0AAW1PTF5_9CHLO</name>
<feature type="active site" description="Proton acceptor" evidence="6">
    <location>
        <position position="166"/>
    </location>
</feature>
<dbReference type="HAMAP" id="MF_00198">
    <property type="entry name" value="Spermidine_synth"/>
    <property type="match status" value="1"/>
</dbReference>
<comment type="caution">
    <text evidence="8">The sequence shown here is derived from an EMBL/GenBank/DDBJ whole genome shotgun (WGS) entry which is preliminary data.</text>
</comment>
<dbReference type="EMBL" id="JALJOQ010000011">
    <property type="protein sequence ID" value="KAK9811139.1"/>
    <property type="molecule type" value="Genomic_DNA"/>
</dbReference>
<evidence type="ECO:0000256" key="5">
    <source>
        <dbReference type="ARBA" id="ARBA00049721"/>
    </source>
</evidence>
<dbReference type="InterPro" id="IPR030374">
    <property type="entry name" value="PABS"/>
</dbReference>
<comment type="catalytic activity">
    <reaction evidence="4">
        <text>S-adenosyl 3-(methylsulfanyl)propylamine + spermidine = thermospermine + S-methyl-5'-thioadenosine + H(+)</text>
        <dbReference type="Rhea" id="RHEA:30515"/>
        <dbReference type="ChEBI" id="CHEBI:15378"/>
        <dbReference type="ChEBI" id="CHEBI:17509"/>
        <dbReference type="ChEBI" id="CHEBI:57443"/>
        <dbReference type="ChEBI" id="CHEBI:57834"/>
        <dbReference type="ChEBI" id="CHEBI:59903"/>
        <dbReference type="EC" id="2.5.1.79"/>
    </reaction>
</comment>
<evidence type="ECO:0000256" key="3">
    <source>
        <dbReference type="ARBA" id="ARBA00023115"/>
    </source>
</evidence>
<organism evidence="8 9">
    <name type="scientific">Symbiochloris irregularis</name>
    <dbReference type="NCBI Taxonomy" id="706552"/>
    <lineage>
        <taxon>Eukaryota</taxon>
        <taxon>Viridiplantae</taxon>
        <taxon>Chlorophyta</taxon>
        <taxon>core chlorophytes</taxon>
        <taxon>Trebouxiophyceae</taxon>
        <taxon>Trebouxiales</taxon>
        <taxon>Trebouxiaceae</taxon>
        <taxon>Symbiochloris</taxon>
    </lineage>
</organism>
<gene>
    <name evidence="8" type="ORF">WJX73_006141</name>
</gene>
<dbReference type="AlphaFoldDB" id="A0AAW1PTF5"/>
<dbReference type="Pfam" id="PF17284">
    <property type="entry name" value="Spermine_synt_N"/>
    <property type="match status" value="1"/>
</dbReference>
<proteinExistence type="inferred from homology"/>
<dbReference type="PROSITE" id="PS51006">
    <property type="entry name" value="PABS_2"/>
    <property type="match status" value="1"/>
</dbReference>
<keyword evidence="9" id="KW-1185">Reference proteome</keyword>
<dbReference type="Gene3D" id="3.40.50.150">
    <property type="entry name" value="Vaccinia Virus protein VP39"/>
    <property type="match status" value="1"/>
</dbReference>
<dbReference type="SUPFAM" id="SSF53335">
    <property type="entry name" value="S-adenosyl-L-methionine-dependent methyltransferases"/>
    <property type="match status" value="1"/>
</dbReference>
<keyword evidence="3 6" id="KW-0620">Polyamine biosynthesis</keyword>
<evidence type="ECO:0000256" key="4">
    <source>
        <dbReference type="ARBA" id="ARBA00048874"/>
    </source>
</evidence>
<evidence type="ECO:0000256" key="1">
    <source>
        <dbReference type="ARBA" id="ARBA00007867"/>
    </source>
</evidence>
<accession>A0AAW1PTF5</accession>
<dbReference type="PANTHER" id="PTHR43317:SF1">
    <property type="entry name" value="THERMOSPERMINE SYNTHASE ACAULIS5"/>
    <property type="match status" value="1"/>
</dbReference>
<dbReference type="InterPro" id="IPR037163">
    <property type="entry name" value="Spermidine_synt_N_sf"/>
</dbReference>
<dbReference type="InterPro" id="IPR001045">
    <property type="entry name" value="Spermi_synthase"/>
</dbReference>
<dbReference type="Proteomes" id="UP001465755">
    <property type="component" value="Unassembled WGS sequence"/>
</dbReference>
<dbReference type="EC" id="2.5.1.79" evidence="5"/>
<dbReference type="Pfam" id="PF01564">
    <property type="entry name" value="Spermine_synth"/>
    <property type="match status" value="1"/>
</dbReference>
<dbReference type="GO" id="GO:0010487">
    <property type="term" value="F:thermospermine synthase activity"/>
    <property type="evidence" value="ECO:0007669"/>
    <property type="project" value="UniProtKB-EC"/>
</dbReference>
<dbReference type="PANTHER" id="PTHR43317">
    <property type="entry name" value="THERMOSPERMINE SYNTHASE ACAULIS5"/>
    <property type="match status" value="1"/>
</dbReference>
<evidence type="ECO:0000256" key="2">
    <source>
        <dbReference type="ARBA" id="ARBA00022679"/>
    </source>
</evidence>
<dbReference type="CDD" id="cd02440">
    <property type="entry name" value="AdoMet_MTases"/>
    <property type="match status" value="1"/>
</dbReference>
<evidence type="ECO:0000313" key="8">
    <source>
        <dbReference type="EMBL" id="KAK9811139.1"/>
    </source>
</evidence>
<sequence length="321" mass="35223">MSYVRQKRGSEEVTWLQEEISEDIKWLITIKKVLHSGKSDFQSVELVESGPFKKVLLLDGKAQSAEADEFVYHECLVHPALLLHPNPKTVFICGGGEGATAREVLRHKSVERVVMVDIDKVVCDFCEEHLEANKAAFSDPRLELIIDDARAQLEKADGQFDVIIGDLADPVFGGPCYQLYTQEFYRTVIKTKLAEGGIFVTQSGPAGVLTCTEVFTPIASTLKSVFPSIKSYAAHIPSFVDAWGWNLATSDPGLSFPEDASAIDDLIASRISGDLQFLDGQTLKGVLALNKAVRAALAKETHIYTVENPRFIHGSGVKTLV</sequence>
<dbReference type="InterPro" id="IPR035246">
    <property type="entry name" value="Spermidine_synt_N"/>
</dbReference>
<dbReference type="NCBIfam" id="NF037959">
    <property type="entry name" value="MFS_SpdSyn"/>
    <property type="match status" value="1"/>
</dbReference>
<evidence type="ECO:0000259" key="7">
    <source>
        <dbReference type="PROSITE" id="PS51006"/>
    </source>
</evidence>
<evidence type="ECO:0000256" key="6">
    <source>
        <dbReference type="PROSITE-ProRule" id="PRU00354"/>
    </source>
</evidence>
<protein>
    <recommendedName>
        <fullName evidence="5">thermospermine synthase</fullName>
        <ecNumber evidence="5">2.5.1.79</ecNumber>
    </recommendedName>
</protein>
<dbReference type="GO" id="GO:0006596">
    <property type="term" value="P:polyamine biosynthetic process"/>
    <property type="evidence" value="ECO:0007669"/>
    <property type="project" value="UniProtKB-UniRule"/>
</dbReference>
<dbReference type="InterPro" id="IPR029063">
    <property type="entry name" value="SAM-dependent_MTases_sf"/>
</dbReference>
<dbReference type="FunFam" id="3.40.50.150:FF:000088">
    <property type="entry name" value="Polyamine aminopropyltransferase"/>
    <property type="match status" value="1"/>
</dbReference>
<comment type="similarity">
    <text evidence="1">Belongs to the spermidine/spermine synthase family.</text>
</comment>
<evidence type="ECO:0000313" key="9">
    <source>
        <dbReference type="Proteomes" id="UP001465755"/>
    </source>
</evidence>
<reference evidence="8 9" key="1">
    <citation type="journal article" date="2024" name="Nat. Commun.">
        <title>Phylogenomics reveals the evolutionary origins of lichenization in chlorophyte algae.</title>
        <authorList>
            <person name="Puginier C."/>
            <person name="Libourel C."/>
            <person name="Otte J."/>
            <person name="Skaloud P."/>
            <person name="Haon M."/>
            <person name="Grisel S."/>
            <person name="Petersen M."/>
            <person name="Berrin J.G."/>
            <person name="Delaux P.M."/>
            <person name="Dal Grande F."/>
            <person name="Keller J."/>
        </authorList>
    </citation>
    <scope>NUCLEOTIDE SEQUENCE [LARGE SCALE GENOMIC DNA]</scope>
    <source>
        <strain evidence="8 9">SAG 2036</strain>
    </source>
</reference>
<feature type="domain" description="PABS" evidence="7">
    <location>
        <begin position="13"/>
        <end position="252"/>
    </location>
</feature>
<keyword evidence="2 6" id="KW-0808">Transferase</keyword>